<dbReference type="InterPro" id="IPR041470">
    <property type="entry name" value="GCP_N"/>
</dbReference>
<dbReference type="InParanoid" id="A0A507AYW2"/>
<dbReference type="RefSeq" id="XP_030993687.1">
    <property type="nucleotide sequence ID" value="XM_031142005.1"/>
</dbReference>
<feature type="region of interest" description="Disordered" evidence="7">
    <location>
        <begin position="593"/>
        <end position="613"/>
    </location>
</feature>
<dbReference type="GO" id="GO:0007020">
    <property type="term" value="P:microtubule nucleation"/>
    <property type="evidence" value="ECO:0007669"/>
    <property type="project" value="InterPro"/>
</dbReference>
<evidence type="ECO:0000256" key="7">
    <source>
        <dbReference type="SAM" id="MobiDB-lite"/>
    </source>
</evidence>
<dbReference type="Gene3D" id="1.20.120.1900">
    <property type="entry name" value="Gamma-tubulin complex, C-terminal domain"/>
    <property type="match status" value="1"/>
</dbReference>
<dbReference type="PANTHER" id="PTHR19302">
    <property type="entry name" value="GAMMA TUBULIN COMPLEX PROTEIN"/>
    <property type="match status" value="1"/>
</dbReference>
<keyword evidence="11" id="KW-1185">Reference proteome</keyword>
<dbReference type="GeneID" id="41974726"/>
<evidence type="ECO:0000259" key="9">
    <source>
        <dbReference type="Pfam" id="PF17681"/>
    </source>
</evidence>
<evidence type="ECO:0000256" key="3">
    <source>
        <dbReference type="ARBA" id="ARBA00022490"/>
    </source>
</evidence>
<feature type="compositionally biased region" description="Basic and acidic residues" evidence="7">
    <location>
        <begin position="600"/>
        <end position="613"/>
    </location>
</feature>
<keyword evidence="3 6" id="KW-0963">Cytoplasm</keyword>
<evidence type="ECO:0000256" key="5">
    <source>
        <dbReference type="ARBA" id="ARBA00023212"/>
    </source>
</evidence>
<dbReference type="Proteomes" id="UP000319257">
    <property type="component" value="Unassembled WGS sequence"/>
</dbReference>
<evidence type="ECO:0000256" key="4">
    <source>
        <dbReference type="ARBA" id="ARBA00022701"/>
    </source>
</evidence>
<dbReference type="Pfam" id="PF17681">
    <property type="entry name" value="GCP_N_terminal"/>
    <property type="match status" value="1"/>
</dbReference>
<dbReference type="GO" id="GO:0051011">
    <property type="term" value="F:microtubule minus-end binding"/>
    <property type="evidence" value="ECO:0007669"/>
    <property type="project" value="TreeGrafter"/>
</dbReference>
<dbReference type="InterPro" id="IPR007259">
    <property type="entry name" value="GCP"/>
</dbReference>
<dbReference type="STRING" id="1093900.A0A507AYW2"/>
<dbReference type="OrthoDB" id="78652at2759"/>
<dbReference type="GO" id="GO:0044732">
    <property type="term" value="C:mitotic spindle pole body"/>
    <property type="evidence" value="ECO:0007669"/>
    <property type="project" value="TreeGrafter"/>
</dbReference>
<gene>
    <name evidence="10" type="ORF">E0L32_007279</name>
</gene>
<dbReference type="GO" id="GO:0051225">
    <property type="term" value="P:spindle assembly"/>
    <property type="evidence" value="ECO:0007669"/>
    <property type="project" value="TreeGrafter"/>
</dbReference>
<feature type="domain" description="Gamma tubulin complex component C-terminal" evidence="8">
    <location>
        <begin position="309"/>
        <end position="770"/>
    </location>
</feature>
<dbReference type="PANTHER" id="PTHR19302:SF27">
    <property type="entry name" value="GAMMA-TUBULIN COMPLEX COMPONENT 4"/>
    <property type="match status" value="1"/>
</dbReference>
<keyword evidence="5 6" id="KW-0206">Cytoskeleton</keyword>
<evidence type="ECO:0000313" key="10">
    <source>
        <dbReference type="EMBL" id="TPX11976.1"/>
    </source>
</evidence>
<keyword evidence="4 6" id="KW-0493">Microtubule</keyword>
<evidence type="ECO:0000259" key="8">
    <source>
        <dbReference type="Pfam" id="PF04130"/>
    </source>
</evidence>
<feature type="region of interest" description="Disordered" evidence="7">
    <location>
        <begin position="723"/>
        <end position="744"/>
    </location>
</feature>
<protein>
    <recommendedName>
        <fullName evidence="6">Spindle pole body component</fullName>
    </recommendedName>
</protein>
<dbReference type="GO" id="GO:0000922">
    <property type="term" value="C:spindle pole"/>
    <property type="evidence" value="ECO:0007669"/>
    <property type="project" value="InterPro"/>
</dbReference>
<proteinExistence type="inferred from homology"/>
<dbReference type="GO" id="GO:0043015">
    <property type="term" value="F:gamma-tubulin binding"/>
    <property type="evidence" value="ECO:0007669"/>
    <property type="project" value="InterPro"/>
</dbReference>
<organism evidence="10 11">
    <name type="scientific">Thyridium curvatum</name>
    <dbReference type="NCBI Taxonomy" id="1093900"/>
    <lineage>
        <taxon>Eukaryota</taxon>
        <taxon>Fungi</taxon>
        <taxon>Dikarya</taxon>
        <taxon>Ascomycota</taxon>
        <taxon>Pezizomycotina</taxon>
        <taxon>Sordariomycetes</taxon>
        <taxon>Sordariomycetidae</taxon>
        <taxon>Thyridiales</taxon>
        <taxon>Thyridiaceae</taxon>
        <taxon>Thyridium</taxon>
    </lineage>
</organism>
<dbReference type="GO" id="GO:0051321">
    <property type="term" value="P:meiotic cell cycle"/>
    <property type="evidence" value="ECO:0007669"/>
    <property type="project" value="TreeGrafter"/>
</dbReference>
<feature type="region of interest" description="Disordered" evidence="7">
    <location>
        <begin position="554"/>
        <end position="574"/>
    </location>
</feature>
<feature type="domain" description="Gamma tubulin complex component protein N-terminal" evidence="9">
    <location>
        <begin position="2"/>
        <end position="297"/>
    </location>
</feature>
<name>A0A507AYW2_9PEZI</name>
<accession>A0A507AYW2</accession>
<dbReference type="AlphaFoldDB" id="A0A507AYW2"/>
<comment type="caution">
    <text evidence="10">The sequence shown here is derived from an EMBL/GenBank/DDBJ whole genome shotgun (WGS) entry which is preliminary data.</text>
</comment>
<sequence length="784" mass="87268">MLHEILLSLSGHPSPLLRADRTGIDTSSVISPPERELLASVAHLSDLHVKLINSTAQISSSHPSAICRAVTTAVDSIYLAAFQRKILEVEDSILRKDAGLVGAYNTVPLTAVVGEFSGWVRRMEWLWALVQFIKEKTRRGKDDEDLYCTGAQLIDRLRGELQTGYVDIEEAVRNLVQAAEIAWLKQVSAWILYGRLPTFGGDDFFIQRIEDSDEDFISVPELLPSFVAPSTATSMLFIGKSLNRIRAKSALDTNLRGIDHLSSQLKELSRLTYPLDPATFFRTITGIRLHLSKTILQKLLPVSKAVEILQLLRDFFLLGRGEFAMALSQQADEAIRSRWQRADNLAYEKRDALATVTVKEGEVAAVLSRTWAVLGSMQGQHAEEDEGLELARDLLQLTLTRSKSTTPLKPSVRALAPTPFQNLLFSVPAILTLNIPSPLDLFLNATDLQTYTVINSYLLSIRRAHLHLTDLWKITSIRRHHPPPPGPPYGSTKNGQAKVRLLRERHIGRSNAMRLAWVTCSAAIFFLAETEGYLQTEVVSGLWEGFQKWLLTGSDDPRQNEQQHPAKLSAASEHTVEEDDVWLAASSSDLDGQPSLRHHKESEGSQSEPHDPETLAAAHRIYLRTLTRRLLLTNKAFTDPLYEVLVDVDHLVALIRRLHGIWTSMDLEADMGVIDAFVDLEREEVDVQRSIKKVAEKVRLGIEQVVGVLRAMEGSPFTNDDFAFDEDGGAAAEEDDDDIGAGLRQSGHYVPRRVGGIDRLLVKLDFGAWFDKSGSGNGVDDDDL</sequence>
<evidence type="ECO:0000313" key="11">
    <source>
        <dbReference type="Proteomes" id="UP000319257"/>
    </source>
</evidence>
<dbReference type="GO" id="GO:0000930">
    <property type="term" value="C:gamma-tubulin complex"/>
    <property type="evidence" value="ECO:0007669"/>
    <property type="project" value="TreeGrafter"/>
</dbReference>
<comment type="similarity">
    <text evidence="2 6">Belongs to the TUBGCP family.</text>
</comment>
<dbReference type="InterPro" id="IPR042241">
    <property type="entry name" value="GCP_C_sf"/>
</dbReference>
<evidence type="ECO:0000256" key="1">
    <source>
        <dbReference type="ARBA" id="ARBA00004267"/>
    </source>
</evidence>
<reference evidence="10 11" key="1">
    <citation type="submission" date="2019-06" db="EMBL/GenBank/DDBJ databases">
        <title>Draft genome sequence of the filamentous fungus Phialemoniopsis curvata isolated from diesel fuel.</title>
        <authorList>
            <person name="Varaljay V.A."/>
            <person name="Lyon W.J."/>
            <person name="Crouch A.L."/>
            <person name="Drake C.E."/>
            <person name="Hollomon J.M."/>
            <person name="Nadeau L.J."/>
            <person name="Nunn H.S."/>
            <person name="Stevenson B.S."/>
            <person name="Bojanowski C.L."/>
            <person name="Crookes-Goodson W.J."/>
        </authorList>
    </citation>
    <scope>NUCLEOTIDE SEQUENCE [LARGE SCALE GENOMIC DNA]</scope>
    <source>
        <strain evidence="10 11">D216</strain>
    </source>
</reference>
<feature type="compositionally biased region" description="Acidic residues" evidence="7">
    <location>
        <begin position="723"/>
        <end position="739"/>
    </location>
</feature>
<dbReference type="EMBL" id="SKBQ01000044">
    <property type="protein sequence ID" value="TPX11976.1"/>
    <property type="molecule type" value="Genomic_DNA"/>
</dbReference>
<dbReference type="GO" id="GO:0031122">
    <property type="term" value="P:cytoplasmic microtubule organization"/>
    <property type="evidence" value="ECO:0007669"/>
    <property type="project" value="TreeGrafter"/>
</dbReference>
<dbReference type="InterPro" id="IPR040457">
    <property type="entry name" value="GCP_C"/>
</dbReference>
<comment type="subcellular location">
    <subcellularLocation>
        <location evidence="1 6">Cytoplasm</location>
        <location evidence="1 6">Cytoskeleton</location>
        <location evidence="1 6">Microtubule organizing center</location>
    </subcellularLocation>
</comment>
<dbReference type="Pfam" id="PF04130">
    <property type="entry name" value="GCP_C_terminal"/>
    <property type="match status" value="1"/>
</dbReference>
<evidence type="ECO:0000256" key="6">
    <source>
        <dbReference type="RuleBase" id="RU363050"/>
    </source>
</evidence>
<dbReference type="GO" id="GO:0000278">
    <property type="term" value="P:mitotic cell cycle"/>
    <property type="evidence" value="ECO:0007669"/>
    <property type="project" value="TreeGrafter"/>
</dbReference>
<dbReference type="GO" id="GO:0005874">
    <property type="term" value="C:microtubule"/>
    <property type="evidence" value="ECO:0007669"/>
    <property type="project" value="UniProtKB-KW"/>
</dbReference>
<evidence type="ECO:0000256" key="2">
    <source>
        <dbReference type="ARBA" id="ARBA00010337"/>
    </source>
</evidence>